<dbReference type="Pfam" id="PF13432">
    <property type="entry name" value="TPR_16"/>
    <property type="match status" value="1"/>
</dbReference>
<evidence type="ECO:0000256" key="1">
    <source>
        <dbReference type="PROSITE-ProRule" id="PRU00339"/>
    </source>
</evidence>
<dbReference type="Proteomes" id="UP000263642">
    <property type="component" value="Unassembled WGS sequence"/>
</dbReference>
<name>A0A3D3R931_9PLAN</name>
<dbReference type="InterPro" id="IPR011990">
    <property type="entry name" value="TPR-like_helical_dom_sf"/>
</dbReference>
<dbReference type="PANTHER" id="PTHR12558">
    <property type="entry name" value="CELL DIVISION CYCLE 16,23,27"/>
    <property type="match status" value="1"/>
</dbReference>
<feature type="domain" description="Peptidase MA-like" evidence="2">
    <location>
        <begin position="580"/>
        <end position="711"/>
    </location>
</feature>
<dbReference type="SUPFAM" id="SSF48452">
    <property type="entry name" value="TPR-like"/>
    <property type="match status" value="3"/>
</dbReference>
<evidence type="ECO:0000313" key="3">
    <source>
        <dbReference type="EMBL" id="HCO24527.1"/>
    </source>
</evidence>
<comment type="caution">
    <text evidence="3">The sequence shown here is derived from an EMBL/GenBank/DDBJ whole genome shotgun (WGS) entry which is preliminary data.</text>
</comment>
<dbReference type="Pfam" id="PF14559">
    <property type="entry name" value="TPR_19"/>
    <property type="match status" value="2"/>
</dbReference>
<feature type="repeat" description="TPR" evidence="1">
    <location>
        <begin position="429"/>
        <end position="462"/>
    </location>
</feature>
<dbReference type="SMART" id="SM00028">
    <property type="entry name" value="TPR"/>
    <property type="match status" value="9"/>
</dbReference>
<proteinExistence type="predicted"/>
<accession>A0A3D3R931</accession>
<dbReference type="Pfam" id="PF13485">
    <property type="entry name" value="Peptidase_MA_2"/>
    <property type="match status" value="1"/>
</dbReference>
<feature type="repeat" description="TPR" evidence="1">
    <location>
        <begin position="271"/>
        <end position="304"/>
    </location>
</feature>
<organism evidence="3 4">
    <name type="scientific">Gimesia maris</name>
    <dbReference type="NCBI Taxonomy" id="122"/>
    <lineage>
        <taxon>Bacteria</taxon>
        <taxon>Pseudomonadati</taxon>
        <taxon>Planctomycetota</taxon>
        <taxon>Planctomycetia</taxon>
        <taxon>Planctomycetales</taxon>
        <taxon>Planctomycetaceae</taxon>
        <taxon>Gimesia</taxon>
    </lineage>
</organism>
<dbReference type="InterPro" id="IPR019734">
    <property type="entry name" value="TPR_rpt"/>
</dbReference>
<dbReference type="Gene3D" id="1.25.40.10">
    <property type="entry name" value="Tetratricopeptide repeat domain"/>
    <property type="match status" value="3"/>
</dbReference>
<dbReference type="Pfam" id="PF13181">
    <property type="entry name" value="TPR_8"/>
    <property type="match status" value="1"/>
</dbReference>
<feature type="repeat" description="TPR" evidence="1">
    <location>
        <begin position="946"/>
        <end position="979"/>
    </location>
</feature>
<evidence type="ECO:0000313" key="4">
    <source>
        <dbReference type="Proteomes" id="UP000263642"/>
    </source>
</evidence>
<dbReference type="EMBL" id="DQAY01000101">
    <property type="protein sequence ID" value="HCO24527.1"/>
    <property type="molecule type" value="Genomic_DNA"/>
</dbReference>
<evidence type="ECO:0000259" key="2">
    <source>
        <dbReference type="Pfam" id="PF13485"/>
    </source>
</evidence>
<reference evidence="3 4" key="1">
    <citation type="journal article" date="2018" name="Nat. Biotechnol.">
        <title>A standardized bacterial taxonomy based on genome phylogeny substantially revises the tree of life.</title>
        <authorList>
            <person name="Parks D.H."/>
            <person name="Chuvochina M."/>
            <person name="Waite D.W."/>
            <person name="Rinke C."/>
            <person name="Skarshewski A."/>
            <person name="Chaumeil P.A."/>
            <person name="Hugenholtz P."/>
        </authorList>
    </citation>
    <scope>NUCLEOTIDE SEQUENCE [LARGE SCALE GENOMIC DNA]</scope>
    <source>
        <strain evidence="3">UBA9375</strain>
    </source>
</reference>
<sequence>MTAKQRMPDTLFKICRNPLLALMILCCVNANPARLQSASEKTDSLDVKELLKSAYEHQQHGRYEESREVYDQAAKQLGEIIPQTAEANLKLQQGLIELDRLTGKTSAAIKRLEAAIKQTPDQPLLHAVGARLTYETGEYNKAHQYVARALALDSDQPLAHLIQAHLLTDAGKIDEANEGYRWFVRYYNRAQPEDAETLLQIAEGATQYARWNSVSQIFTFVINTVCPDALKADPLAWQASYISGSILQEKYNRPQAADEFTAALKINPRAAEVYVALAFSAIESHDFDLAVKMINRALEINPQSVDALLTRCDLELINGQYQQALKTAQSAADINARSQLVLARLAACYLLLDGVPARESLAALFNADDNSETKTTSSRFTKLTVDLLKQNPKPGYFLYELAQLMEMKRRFVFAEFAYLKTISLMPQLSGPKSSLGMLYMQMGKTELAQQTLDEAFKSDPYHVRVSNIRKVLGVLESYGAIVTDHFVIRYDSKADAILGQYMADYLEEIYPELAAQFGYEPPGKTQFEIYHDAKGLGAHQWFSARMIGLPWIQTIGASTGAVVALTSPTAMKEPFNWASVLKHELVHVFTLQQTKYKIPHWFTEALAVRSEGSARPQRFNQLLVKRVPKGEIYSLEELDGVFVRPKSSDNWNFAYCQSLLCADFMVEEFGEDALKKLLTSYQNQRSTEEAVKECFQISLAEFEKRYHGYLKKITGSLKGYRTESTRSFKELQKDYEADQQNLALAGEYAANLLSHRKKQEARELAQSVLSRNPAQPQAALTIARLELLSEDLPAALAIMQPALKAKTDDVELLGLAGKILLKQKQYPEALAIYEAAHKKYPYQTEWLQGLAIIYRHLTEDQKQKEALLKLVYLDPTDVDSMQELMYLYQSEGDLKETLHWGQAALQIDVLDPETHECLAETALKLKQPELAIREYRVLLQLDGKNTEARYQLANALFESGKKQEAETEVEQLLKLNPDHAAGRELKAKL</sequence>
<dbReference type="PANTHER" id="PTHR12558:SF13">
    <property type="entry name" value="CELL DIVISION CYCLE PROTEIN 27 HOMOLOG"/>
    <property type="match status" value="1"/>
</dbReference>
<dbReference type="PROSITE" id="PS50005">
    <property type="entry name" value="TPR"/>
    <property type="match status" value="3"/>
</dbReference>
<protein>
    <recommendedName>
        <fullName evidence="2">Peptidase MA-like domain-containing protein</fullName>
    </recommendedName>
</protein>
<keyword evidence="1" id="KW-0802">TPR repeat</keyword>
<dbReference type="AlphaFoldDB" id="A0A3D3R931"/>
<dbReference type="InterPro" id="IPR039568">
    <property type="entry name" value="Peptidase_MA-like_dom"/>
</dbReference>
<gene>
    <name evidence="3" type="ORF">DIT97_16400</name>
</gene>